<dbReference type="EMBL" id="CABDUW010000076">
    <property type="protein sequence ID" value="VTJ57218.1"/>
    <property type="molecule type" value="Genomic_DNA"/>
</dbReference>
<dbReference type="EMBL" id="WJEC01000294">
    <property type="protein sequence ID" value="KAF7484136.1"/>
    <property type="molecule type" value="Genomic_DNA"/>
</dbReference>
<gene>
    <name evidence="2" type="ORF">GHT09_004366</name>
    <name evidence="3" type="ORF">MONAX_5E000588</name>
</gene>
<reference evidence="3 4" key="1">
    <citation type="submission" date="2019-04" db="EMBL/GenBank/DDBJ databases">
        <authorList>
            <person name="Alioto T."/>
            <person name="Alioto T."/>
        </authorList>
    </citation>
    <scope>NUCLEOTIDE SEQUENCE [LARGE SCALE GENOMIC DNA]</scope>
</reference>
<feature type="region of interest" description="Disordered" evidence="1">
    <location>
        <begin position="116"/>
        <end position="156"/>
    </location>
</feature>
<evidence type="ECO:0000256" key="1">
    <source>
        <dbReference type="SAM" id="MobiDB-lite"/>
    </source>
</evidence>
<organism evidence="3 4">
    <name type="scientific">Marmota monax</name>
    <name type="common">Woodchuck</name>
    <dbReference type="NCBI Taxonomy" id="9995"/>
    <lineage>
        <taxon>Eukaryota</taxon>
        <taxon>Metazoa</taxon>
        <taxon>Chordata</taxon>
        <taxon>Craniata</taxon>
        <taxon>Vertebrata</taxon>
        <taxon>Euteleostomi</taxon>
        <taxon>Mammalia</taxon>
        <taxon>Eutheria</taxon>
        <taxon>Euarchontoglires</taxon>
        <taxon>Glires</taxon>
        <taxon>Rodentia</taxon>
        <taxon>Sciuromorpha</taxon>
        <taxon>Sciuridae</taxon>
        <taxon>Xerinae</taxon>
        <taxon>Marmotini</taxon>
        <taxon>Marmota</taxon>
    </lineage>
</organism>
<protein>
    <submittedName>
        <fullName evidence="3">Uncharacterized protein</fullName>
    </submittedName>
</protein>
<proteinExistence type="predicted"/>
<evidence type="ECO:0000313" key="2">
    <source>
        <dbReference type="EMBL" id="KAF7484136.1"/>
    </source>
</evidence>
<reference evidence="2" key="2">
    <citation type="submission" date="2020-08" db="EMBL/GenBank/DDBJ databases">
        <authorList>
            <person name="Shumante A."/>
            <person name="Zimin A.V."/>
            <person name="Puiu D."/>
            <person name="Salzberg S.L."/>
        </authorList>
    </citation>
    <scope>NUCLEOTIDE SEQUENCE</scope>
    <source>
        <strain evidence="2">WC2-LM</strain>
        <tissue evidence="2">Liver</tissue>
    </source>
</reference>
<dbReference type="AlphaFoldDB" id="A0A5E4AIV6"/>
<evidence type="ECO:0000313" key="3">
    <source>
        <dbReference type="EMBL" id="VTJ57218.1"/>
    </source>
</evidence>
<keyword evidence="4" id="KW-1185">Reference proteome</keyword>
<dbReference type="Proteomes" id="UP000662637">
    <property type="component" value="Unassembled WGS sequence"/>
</dbReference>
<name>A0A5E4AIV6_MARMO</name>
<evidence type="ECO:0000313" key="4">
    <source>
        <dbReference type="Proteomes" id="UP000335636"/>
    </source>
</evidence>
<accession>A0A5E4AIV6</accession>
<sequence>MGTQSQPGALPSGRLAHTVAGTTSWSFLGPAVPHMARLVLVLSLSGHSGSGVLFSAVLREADGAAGVLARALLLGALRLCSLATPLGGQPRQRRVNEPLGSVDIWGAGSARLGVASCVDPGQGSPPGPGRRAMKGSSKVRGSGQSGGGRAACRRSQGDLPRLAPPACRRQLQQASPGLSAFPAQPGMWQMRAGGWYPQGWLVTCPWSCRSGVERGLPQTGICPPLLLKGGISPHQGRVGGTSCVVVITLSPGRQWL</sequence>
<dbReference type="Proteomes" id="UP000335636">
    <property type="component" value="Unassembled WGS sequence"/>
</dbReference>